<dbReference type="AlphaFoldDB" id="B9RG68"/>
<sequence length="122" mass="13980">MQCCARRILELKGKEGEVPVGLTRKTQYESTRGIPTPGGSMWMCISKYIDILYNPELVAKNHLPRSDNEIEIGNEMVPHAVVFKPINKSLIWTSYVKKRQHALQLQDHESLSWTKQKIGDQC</sequence>
<accession>B9RG68</accession>
<protein>
    <submittedName>
        <fullName evidence="1">Uncharacterized protein</fullName>
    </submittedName>
</protein>
<reference evidence="2" key="1">
    <citation type="journal article" date="2010" name="Nat. Biotechnol.">
        <title>Draft genome sequence of the oilseed species Ricinus communis.</title>
        <authorList>
            <person name="Chan A.P."/>
            <person name="Crabtree J."/>
            <person name="Zhao Q."/>
            <person name="Lorenzi H."/>
            <person name="Orvis J."/>
            <person name="Puiu D."/>
            <person name="Melake-Berhan A."/>
            <person name="Jones K.M."/>
            <person name="Redman J."/>
            <person name="Chen G."/>
            <person name="Cahoon E.B."/>
            <person name="Gedil M."/>
            <person name="Stanke M."/>
            <person name="Haas B.J."/>
            <person name="Wortman J.R."/>
            <person name="Fraser-Liggett C.M."/>
            <person name="Ravel J."/>
            <person name="Rabinowicz P.D."/>
        </authorList>
    </citation>
    <scope>NUCLEOTIDE SEQUENCE [LARGE SCALE GENOMIC DNA]</scope>
    <source>
        <strain evidence="2">cv. Hale</strain>
    </source>
</reference>
<dbReference type="EMBL" id="EQ973778">
    <property type="protein sequence ID" value="EEF49523.1"/>
    <property type="molecule type" value="Genomic_DNA"/>
</dbReference>
<evidence type="ECO:0000313" key="2">
    <source>
        <dbReference type="Proteomes" id="UP000008311"/>
    </source>
</evidence>
<name>B9RG68_RICCO</name>
<keyword evidence="2" id="KW-1185">Reference proteome</keyword>
<dbReference type="Proteomes" id="UP000008311">
    <property type="component" value="Unassembled WGS sequence"/>
</dbReference>
<evidence type="ECO:0000313" key="1">
    <source>
        <dbReference type="EMBL" id="EEF49523.1"/>
    </source>
</evidence>
<proteinExistence type="predicted"/>
<organism evidence="1 2">
    <name type="scientific">Ricinus communis</name>
    <name type="common">Castor bean</name>
    <dbReference type="NCBI Taxonomy" id="3988"/>
    <lineage>
        <taxon>Eukaryota</taxon>
        <taxon>Viridiplantae</taxon>
        <taxon>Streptophyta</taxon>
        <taxon>Embryophyta</taxon>
        <taxon>Tracheophyta</taxon>
        <taxon>Spermatophyta</taxon>
        <taxon>Magnoliopsida</taxon>
        <taxon>eudicotyledons</taxon>
        <taxon>Gunneridae</taxon>
        <taxon>Pentapetalae</taxon>
        <taxon>rosids</taxon>
        <taxon>fabids</taxon>
        <taxon>Malpighiales</taxon>
        <taxon>Euphorbiaceae</taxon>
        <taxon>Acalyphoideae</taxon>
        <taxon>Acalypheae</taxon>
        <taxon>Ricinus</taxon>
    </lineage>
</organism>
<dbReference type="InParanoid" id="B9RG68"/>
<gene>
    <name evidence="1" type="ORF">RCOM_1451890</name>
</gene>